<reference evidence="1" key="1">
    <citation type="submission" date="2022-10" db="EMBL/GenBank/DDBJ databases">
        <title>Chryseobacterium babae sp. nov. isolated from the gut of the beetle Oryctes rhinoceros, and Chryseobacterium kimseyorum sp. nov., isolated from a stick insect rearing cage.</title>
        <authorList>
            <person name="Shelomi M."/>
            <person name="Han C.-J."/>
            <person name="Chen W.-M."/>
            <person name="Chen H.-K."/>
            <person name="Liaw S.-J."/>
            <person name="Muhle E."/>
            <person name="Clermont D."/>
        </authorList>
    </citation>
    <scope>NUCLEOTIDE SEQUENCE</scope>
    <source>
        <strain evidence="1">09-1422</strain>
    </source>
</reference>
<dbReference type="Proteomes" id="UP001163731">
    <property type="component" value="Unassembled WGS sequence"/>
</dbReference>
<protein>
    <submittedName>
        <fullName evidence="1">Uncharacterized protein</fullName>
    </submittedName>
</protein>
<name>A0ABT3HU96_9FLAO</name>
<proteinExistence type="predicted"/>
<evidence type="ECO:0000313" key="2">
    <source>
        <dbReference type="Proteomes" id="UP001163731"/>
    </source>
</evidence>
<organism evidence="1 2">
    <name type="scientific">Chryseobacterium kimseyorum</name>
    <dbReference type="NCBI Taxonomy" id="2984028"/>
    <lineage>
        <taxon>Bacteria</taxon>
        <taxon>Pseudomonadati</taxon>
        <taxon>Bacteroidota</taxon>
        <taxon>Flavobacteriia</taxon>
        <taxon>Flavobacteriales</taxon>
        <taxon>Weeksellaceae</taxon>
        <taxon>Chryseobacterium group</taxon>
        <taxon>Chryseobacterium</taxon>
    </lineage>
</organism>
<accession>A0ABT3HU96</accession>
<dbReference type="RefSeq" id="WP_264748554.1">
    <property type="nucleotide sequence ID" value="NZ_JAPDHW010000001.1"/>
</dbReference>
<evidence type="ECO:0000313" key="1">
    <source>
        <dbReference type="EMBL" id="MCW3167270.1"/>
    </source>
</evidence>
<gene>
    <name evidence="1" type="ORF">OMO38_01900</name>
</gene>
<keyword evidence="2" id="KW-1185">Reference proteome</keyword>
<sequence>MKEFTIVRGLLDNRKRQLILDKNFIQFENKNRKNDLFTIIKKEDIVGVRYGIQFINGYRFYIGREYLIYIKTISQGEIKINFKLFYGRKLNEKHQLFCDLVDELWYCYLNDLSQDYLDKINRAENFELCGVQFLTGKIKLNNKELLFENIEIEAYKHYYVIYSKQDRYHNKMLYYLKDENAVILSDLINIIKSHE</sequence>
<dbReference type="EMBL" id="JAPDHW010000001">
    <property type="protein sequence ID" value="MCW3167270.1"/>
    <property type="molecule type" value="Genomic_DNA"/>
</dbReference>
<comment type="caution">
    <text evidence="1">The sequence shown here is derived from an EMBL/GenBank/DDBJ whole genome shotgun (WGS) entry which is preliminary data.</text>
</comment>